<dbReference type="AlphaFoldDB" id="A0AAF0CI89"/>
<dbReference type="Pfam" id="PF03925">
    <property type="entry name" value="SeqA"/>
    <property type="match status" value="1"/>
</dbReference>
<protein>
    <recommendedName>
        <fullName evidence="1">Replication modulator SeqA C-terminal DNA-binding domain-containing protein</fullName>
    </recommendedName>
</protein>
<evidence type="ECO:0000313" key="3">
    <source>
        <dbReference type="Proteomes" id="UP001218638"/>
    </source>
</evidence>
<organism evidence="2 3">
    <name type="scientific">Synoicihabitans lomoniglobus</name>
    <dbReference type="NCBI Taxonomy" id="2909285"/>
    <lineage>
        <taxon>Bacteria</taxon>
        <taxon>Pseudomonadati</taxon>
        <taxon>Verrucomicrobiota</taxon>
        <taxon>Opitutia</taxon>
        <taxon>Opitutales</taxon>
        <taxon>Opitutaceae</taxon>
        <taxon>Synoicihabitans</taxon>
    </lineage>
</organism>
<dbReference type="GO" id="GO:0003677">
    <property type="term" value="F:DNA binding"/>
    <property type="evidence" value="ECO:0007669"/>
    <property type="project" value="InterPro"/>
</dbReference>
<sequence length="157" mass="17791">MAPKIELTPELLAELERRRDSEHPTVEAVISSLLATSGGRLIGDPYYSFTCSAAFRSLTNDSDRYLALLAKLHAMHRGEFAEFVQGQSFKRRYFGLSAAEVCEASRHNQARQIPDSKYWAIMNIDTPTKRRFLKRLLIFIGYPDEMVTHVRGLIGNG</sequence>
<dbReference type="Proteomes" id="UP001218638">
    <property type="component" value="Chromosome"/>
</dbReference>
<proteinExistence type="predicted"/>
<accession>A0AAF0CI89</accession>
<dbReference type="RefSeq" id="WP_330929503.1">
    <property type="nucleotide sequence ID" value="NZ_CP119075.1"/>
</dbReference>
<dbReference type="KEGG" id="slom:PXH66_22495"/>
<reference evidence="2" key="1">
    <citation type="submission" date="2023-03" db="EMBL/GenBank/DDBJ databases">
        <title>Lomoglobus Profundus gen. nov., sp. nov., a novel member of the phylum Verrucomicrobia, isolated from deep-marine sediment of South China Sea.</title>
        <authorList>
            <person name="Ahmad T."/>
            <person name="Ishaq S.E."/>
            <person name="Wang F."/>
        </authorList>
    </citation>
    <scope>NUCLEOTIDE SEQUENCE</scope>
    <source>
        <strain evidence="2">LMO-M01</strain>
    </source>
</reference>
<feature type="domain" description="Replication modulator SeqA C-terminal DNA-binding" evidence="1">
    <location>
        <begin position="53"/>
        <end position="151"/>
    </location>
</feature>
<dbReference type="Gene3D" id="1.20.1380.10">
    <property type="entry name" value="Replication modulator SeqA, C-terminal DNA-binding domain"/>
    <property type="match status" value="1"/>
</dbReference>
<keyword evidence="3" id="KW-1185">Reference proteome</keyword>
<gene>
    <name evidence="2" type="ORF">PXH66_22495</name>
</gene>
<evidence type="ECO:0000259" key="1">
    <source>
        <dbReference type="Pfam" id="PF03925"/>
    </source>
</evidence>
<dbReference type="InterPro" id="IPR026577">
    <property type="entry name" value="SeqA_DNA-bd_C"/>
</dbReference>
<evidence type="ECO:0000313" key="2">
    <source>
        <dbReference type="EMBL" id="WED65117.1"/>
    </source>
</evidence>
<dbReference type="SUPFAM" id="SSF82808">
    <property type="entry name" value="Replication modulator SeqA, C-terminal DNA-binding domain"/>
    <property type="match status" value="1"/>
</dbReference>
<name>A0AAF0CI89_9BACT</name>
<dbReference type="InterPro" id="IPR036835">
    <property type="entry name" value="SeqA_DNA-bd_C_sf"/>
</dbReference>
<dbReference type="EMBL" id="CP119075">
    <property type="protein sequence ID" value="WED65117.1"/>
    <property type="molecule type" value="Genomic_DNA"/>
</dbReference>